<feature type="compositionally biased region" description="Low complexity" evidence="1">
    <location>
        <begin position="74"/>
        <end position="84"/>
    </location>
</feature>
<protein>
    <submittedName>
        <fullName evidence="2">Uncharacterized protein</fullName>
    </submittedName>
</protein>
<accession>A0ABN9Q0I7</accession>
<feature type="non-terminal residue" evidence="2">
    <location>
        <position position="1"/>
    </location>
</feature>
<sequence>STARAPDSPCAVQVFLWASTGLPPRDRIAVCRRPAPLAGHSGRLRGKAGILLPPTAPIGRLSPAASDSRRAPAARRAGQQPGAAIPRVRSGTSSHGRISGERLKAVGETSEEEEEKEEEEARAACREAAGARPAPAPPPAEAQREVRGGGAARAEFGWARGAGDLFCQGWRRAEGSRGRGKASQKGGLPLRRREGGSAVDGRGALS</sequence>
<proteinExistence type="predicted"/>
<evidence type="ECO:0000256" key="1">
    <source>
        <dbReference type="SAM" id="MobiDB-lite"/>
    </source>
</evidence>
<keyword evidence="3" id="KW-1185">Reference proteome</keyword>
<dbReference type="EMBL" id="CAUYUJ010002087">
    <property type="protein sequence ID" value="CAK0799121.1"/>
    <property type="molecule type" value="Genomic_DNA"/>
</dbReference>
<gene>
    <name evidence="2" type="ORF">PCOR1329_LOCUS7660</name>
</gene>
<evidence type="ECO:0000313" key="2">
    <source>
        <dbReference type="EMBL" id="CAK0799121.1"/>
    </source>
</evidence>
<feature type="compositionally biased region" description="Acidic residues" evidence="1">
    <location>
        <begin position="109"/>
        <end position="118"/>
    </location>
</feature>
<feature type="region of interest" description="Disordered" evidence="1">
    <location>
        <begin position="37"/>
        <end position="149"/>
    </location>
</feature>
<feature type="region of interest" description="Disordered" evidence="1">
    <location>
        <begin position="171"/>
        <end position="206"/>
    </location>
</feature>
<reference evidence="2" key="1">
    <citation type="submission" date="2023-10" db="EMBL/GenBank/DDBJ databases">
        <authorList>
            <person name="Chen Y."/>
            <person name="Shah S."/>
            <person name="Dougan E. K."/>
            <person name="Thang M."/>
            <person name="Chan C."/>
        </authorList>
    </citation>
    <scope>NUCLEOTIDE SEQUENCE [LARGE SCALE GENOMIC DNA]</scope>
</reference>
<evidence type="ECO:0000313" key="3">
    <source>
        <dbReference type="Proteomes" id="UP001189429"/>
    </source>
</evidence>
<comment type="caution">
    <text evidence="2">The sequence shown here is derived from an EMBL/GenBank/DDBJ whole genome shotgun (WGS) entry which is preliminary data.</text>
</comment>
<organism evidence="2 3">
    <name type="scientific">Prorocentrum cordatum</name>
    <dbReference type="NCBI Taxonomy" id="2364126"/>
    <lineage>
        <taxon>Eukaryota</taxon>
        <taxon>Sar</taxon>
        <taxon>Alveolata</taxon>
        <taxon>Dinophyceae</taxon>
        <taxon>Prorocentrales</taxon>
        <taxon>Prorocentraceae</taxon>
        <taxon>Prorocentrum</taxon>
    </lineage>
</organism>
<name>A0ABN9Q0I7_9DINO</name>
<dbReference type="Proteomes" id="UP001189429">
    <property type="component" value="Unassembled WGS sequence"/>
</dbReference>